<keyword evidence="3" id="KW-1185">Reference proteome</keyword>
<feature type="transmembrane region" description="Helical" evidence="1">
    <location>
        <begin position="163"/>
        <end position="184"/>
    </location>
</feature>
<keyword evidence="1" id="KW-0812">Transmembrane</keyword>
<evidence type="ECO:0000256" key="1">
    <source>
        <dbReference type="SAM" id="Phobius"/>
    </source>
</evidence>
<proteinExistence type="predicted"/>
<comment type="caution">
    <text evidence="2">The sequence shown here is derived from an EMBL/GenBank/DDBJ whole genome shotgun (WGS) entry which is preliminary data.</text>
</comment>
<dbReference type="EMBL" id="JAPEVG010000185">
    <property type="protein sequence ID" value="KAJ8474546.1"/>
    <property type="molecule type" value="Genomic_DNA"/>
</dbReference>
<reference evidence="2" key="1">
    <citation type="submission" date="2022-11" db="EMBL/GenBank/DDBJ databases">
        <title>Genome Sequence of Cubamyces cubensis.</title>
        <authorList>
            <person name="Buettner E."/>
        </authorList>
    </citation>
    <scope>NUCLEOTIDE SEQUENCE</scope>
    <source>
        <strain evidence="2">MPL-01</strain>
    </source>
</reference>
<sequence>MVSTGQHWLPLLMGLQQSYLQSVPPAMDSQRILLYAIGLSAVILFVHAGIRAYHSACDRRAAKASSSHAMEHDQADVGLEDSEGHGLKGLVQRSGGRVVLTYKIARLLSCIALLCLAIATVCNGLLGTDLSDSSPSDWPMFAQCAVYLYCTILAVLSVSAPRYSSLVSSHLSFVLLLTWAVYVYRDVIPLGTTTRSPADAHEGTLLWVKFAVLTISAIVIPVLVPRPPLDAALEEAVNEEQSAGWFERRMFSWLNETVAKAHCVKHLPLDELPPLARSDSTAVLVDESLKHLDPLQTKSKRHLFWGFLSLYRREYALAALLTASTVSPAHATHPFCRDTRIPDAHPALLRSLSSA</sequence>
<dbReference type="AlphaFoldDB" id="A0AAD7TQR2"/>
<keyword evidence="1" id="KW-1133">Transmembrane helix</keyword>
<organism evidence="2 3">
    <name type="scientific">Trametes cubensis</name>
    <dbReference type="NCBI Taxonomy" id="1111947"/>
    <lineage>
        <taxon>Eukaryota</taxon>
        <taxon>Fungi</taxon>
        <taxon>Dikarya</taxon>
        <taxon>Basidiomycota</taxon>
        <taxon>Agaricomycotina</taxon>
        <taxon>Agaricomycetes</taxon>
        <taxon>Polyporales</taxon>
        <taxon>Polyporaceae</taxon>
        <taxon>Trametes</taxon>
    </lineage>
</organism>
<protein>
    <submittedName>
        <fullName evidence="2">Uncharacterized protein</fullName>
    </submittedName>
</protein>
<feature type="transmembrane region" description="Helical" evidence="1">
    <location>
        <begin position="32"/>
        <end position="50"/>
    </location>
</feature>
<keyword evidence="1" id="KW-0472">Membrane</keyword>
<feature type="transmembrane region" description="Helical" evidence="1">
    <location>
        <begin position="107"/>
        <end position="126"/>
    </location>
</feature>
<accession>A0AAD7TQR2</accession>
<evidence type="ECO:0000313" key="3">
    <source>
        <dbReference type="Proteomes" id="UP001215151"/>
    </source>
</evidence>
<name>A0AAD7TQR2_9APHY</name>
<feature type="transmembrane region" description="Helical" evidence="1">
    <location>
        <begin position="204"/>
        <end position="224"/>
    </location>
</feature>
<dbReference type="Proteomes" id="UP001215151">
    <property type="component" value="Unassembled WGS sequence"/>
</dbReference>
<gene>
    <name evidence="2" type="ORF">ONZ51_g7158</name>
</gene>
<feature type="transmembrane region" description="Helical" evidence="1">
    <location>
        <begin position="138"/>
        <end position="156"/>
    </location>
</feature>
<evidence type="ECO:0000313" key="2">
    <source>
        <dbReference type="EMBL" id="KAJ8474546.1"/>
    </source>
</evidence>